<evidence type="ECO:0000313" key="2">
    <source>
        <dbReference type="Proteomes" id="UP000054845"/>
    </source>
</evidence>
<proteinExistence type="predicted"/>
<evidence type="ECO:0000313" key="1">
    <source>
        <dbReference type="EMBL" id="CEH18685.1"/>
    </source>
</evidence>
<organism evidence="1 2">
    <name type="scientific">Ceraceosorus bombacis</name>
    <dbReference type="NCBI Taxonomy" id="401625"/>
    <lineage>
        <taxon>Eukaryota</taxon>
        <taxon>Fungi</taxon>
        <taxon>Dikarya</taxon>
        <taxon>Basidiomycota</taxon>
        <taxon>Ustilaginomycotina</taxon>
        <taxon>Exobasidiomycetes</taxon>
        <taxon>Ceraceosorales</taxon>
        <taxon>Ceraceosoraceae</taxon>
        <taxon>Ceraceosorus</taxon>
    </lineage>
</organism>
<accession>A0A0P1BRU3</accession>
<protein>
    <submittedName>
        <fullName evidence="1">Uncharacterized protein</fullName>
    </submittedName>
</protein>
<dbReference type="EMBL" id="CCYA01000276">
    <property type="protein sequence ID" value="CEH18685.1"/>
    <property type="molecule type" value="Genomic_DNA"/>
</dbReference>
<keyword evidence="2" id="KW-1185">Reference proteome</keyword>
<dbReference type="Proteomes" id="UP000054845">
    <property type="component" value="Unassembled WGS sequence"/>
</dbReference>
<reference evidence="1 2" key="1">
    <citation type="submission" date="2014-09" db="EMBL/GenBank/DDBJ databases">
        <authorList>
            <person name="Magalhaes I.L.F."/>
            <person name="Oliveira U."/>
            <person name="Santos F.R."/>
            <person name="Vidigal T.H.D.A."/>
            <person name="Brescovit A.D."/>
            <person name="Santos A.J."/>
        </authorList>
    </citation>
    <scope>NUCLEOTIDE SEQUENCE [LARGE SCALE GENOMIC DNA]</scope>
</reference>
<name>A0A0P1BRU3_9BASI</name>
<dbReference type="AlphaFoldDB" id="A0A0P1BRU3"/>
<sequence length="106" mass="11020">MTSQPHSSAALSSHILVLAARLRCPSSPGLAFCRVHAALVIERKVVFGYHGAKQAQPSMDGSILAPAALLLPCTWRRGWKPIAAPLCGILNSGTTGSSAQNSAAFP</sequence>